<evidence type="ECO:0000313" key="4">
    <source>
        <dbReference type="Proteomes" id="UP000240739"/>
    </source>
</evidence>
<dbReference type="InterPro" id="IPR043131">
    <property type="entry name" value="BCAT-like_N"/>
</dbReference>
<dbReference type="InterPro" id="IPR043132">
    <property type="entry name" value="BCAT-like_C"/>
</dbReference>
<dbReference type="PANTHER" id="PTHR42743:SF11">
    <property type="entry name" value="AMINODEOXYCHORISMATE LYASE"/>
    <property type="match status" value="1"/>
</dbReference>
<comment type="similarity">
    <text evidence="1">Belongs to the class-IV pyridoxal-phosphate-dependent aminotransferase family.</text>
</comment>
<feature type="compositionally biased region" description="Basic and acidic residues" evidence="2">
    <location>
        <begin position="84"/>
        <end position="96"/>
    </location>
</feature>
<protein>
    <recommendedName>
        <fullName evidence="5">Branched-chain-amino-acid aminotransferase</fullName>
    </recommendedName>
</protein>
<dbReference type="AlphaFoldDB" id="A0A2T4UJ53"/>
<dbReference type="EMBL" id="PYYB01000001">
    <property type="protein sequence ID" value="PTL59268.1"/>
    <property type="molecule type" value="Genomic_DNA"/>
</dbReference>
<name>A0A2T4UJ53_9ACTN</name>
<evidence type="ECO:0000256" key="2">
    <source>
        <dbReference type="SAM" id="MobiDB-lite"/>
    </source>
</evidence>
<dbReference type="InterPro" id="IPR050571">
    <property type="entry name" value="Class-IV_PLP-Dep_Aminotrnsfr"/>
</dbReference>
<comment type="caution">
    <text evidence="3">The sequence shown here is derived from an EMBL/GenBank/DDBJ whole genome shotgun (WGS) entry which is preliminary data.</text>
</comment>
<dbReference type="CDD" id="cd00449">
    <property type="entry name" value="PLPDE_IV"/>
    <property type="match status" value="1"/>
</dbReference>
<reference evidence="3 4" key="1">
    <citation type="submission" date="2018-03" db="EMBL/GenBank/DDBJ databases">
        <title>Aquarubrobacter algicola gen. nov., sp. nov., a novel actinobacterium isolated from shallow eutrophic lake during the end of cyanobacterial harmful algal blooms.</title>
        <authorList>
            <person name="Chun S.J."/>
        </authorList>
    </citation>
    <scope>NUCLEOTIDE SEQUENCE [LARGE SCALE GENOMIC DNA]</scope>
    <source>
        <strain evidence="3 4">Seoho-28</strain>
    </source>
</reference>
<feature type="compositionally biased region" description="Basic residues" evidence="2">
    <location>
        <begin position="53"/>
        <end position="68"/>
    </location>
</feature>
<dbReference type="Proteomes" id="UP000240739">
    <property type="component" value="Unassembled WGS sequence"/>
</dbReference>
<feature type="region of interest" description="Disordered" evidence="2">
    <location>
        <begin position="50"/>
        <end position="96"/>
    </location>
</feature>
<evidence type="ECO:0000256" key="1">
    <source>
        <dbReference type="ARBA" id="ARBA00009320"/>
    </source>
</evidence>
<dbReference type="GO" id="GO:0003824">
    <property type="term" value="F:catalytic activity"/>
    <property type="evidence" value="ECO:0007669"/>
    <property type="project" value="InterPro"/>
</dbReference>
<dbReference type="Pfam" id="PF01063">
    <property type="entry name" value="Aminotran_4"/>
    <property type="match status" value="1"/>
</dbReference>
<gene>
    <name evidence="3" type="ORF">C7Y72_06185</name>
</gene>
<evidence type="ECO:0008006" key="5">
    <source>
        <dbReference type="Google" id="ProtNLM"/>
    </source>
</evidence>
<proteinExistence type="inferred from homology"/>
<dbReference type="SUPFAM" id="SSF56752">
    <property type="entry name" value="D-aminoacid aminotransferase-like PLP-dependent enzymes"/>
    <property type="match status" value="1"/>
</dbReference>
<dbReference type="InterPro" id="IPR036038">
    <property type="entry name" value="Aminotransferase-like"/>
</dbReference>
<organism evidence="3 4">
    <name type="scientific">Paraconexibacter algicola</name>
    <dbReference type="NCBI Taxonomy" id="2133960"/>
    <lineage>
        <taxon>Bacteria</taxon>
        <taxon>Bacillati</taxon>
        <taxon>Actinomycetota</taxon>
        <taxon>Thermoleophilia</taxon>
        <taxon>Solirubrobacterales</taxon>
        <taxon>Paraconexibacteraceae</taxon>
        <taxon>Paraconexibacter</taxon>
    </lineage>
</organism>
<dbReference type="Gene3D" id="3.20.10.10">
    <property type="entry name" value="D-amino Acid Aminotransferase, subunit A, domain 2"/>
    <property type="match status" value="1"/>
</dbReference>
<dbReference type="PANTHER" id="PTHR42743">
    <property type="entry name" value="AMINO-ACID AMINOTRANSFERASE"/>
    <property type="match status" value="1"/>
</dbReference>
<dbReference type="GO" id="GO:0005829">
    <property type="term" value="C:cytosol"/>
    <property type="evidence" value="ECO:0007669"/>
    <property type="project" value="TreeGrafter"/>
</dbReference>
<dbReference type="Gene3D" id="3.30.470.10">
    <property type="match status" value="1"/>
</dbReference>
<dbReference type="GO" id="GO:0046394">
    <property type="term" value="P:carboxylic acid biosynthetic process"/>
    <property type="evidence" value="ECO:0007669"/>
    <property type="project" value="UniProtKB-ARBA"/>
</dbReference>
<keyword evidence="4" id="KW-1185">Reference proteome</keyword>
<dbReference type="InterPro" id="IPR001544">
    <property type="entry name" value="Aminotrans_IV"/>
</dbReference>
<accession>A0A2T4UJ53</accession>
<evidence type="ECO:0000313" key="3">
    <source>
        <dbReference type="EMBL" id="PTL59268.1"/>
    </source>
</evidence>
<sequence>MHLVLGGDLADREVELVDERADRLGLLVEHEAGRAPQVDHADREVRELQVRGRAARAHRGGGRGRRGGRLGAPSHQLLQAPGVDQRKGVDRQRQDVRQPGVERRLERLVGHVRQMAGGDERLRAGDPVHRTPVRLQEPDERVLVHEVVELRGARREVRDLPELGVADEPDRTGELVDAVADGLLVVLHAHETLRPRAALRGIVRRVPDQLAILDGVVVPAAEARIPATDPGLLRGDGVFEVARLYAGRLFAWEDHLERLVSSARTLRLPLNPATVDADVRTLLQAADPVDGAVRVLVTMGGTRLAMIEPLRKHADSLTLATVTYAPTRILDGVKSLSYAANMLAGRVAQEQGADDALLVTPHGRVLEAPTSSFFYALTGDQHLYTPPLDDHILDSITRRRVLALTGATERITTRDDLARLEEAFLASTLREVQAITAIDGAWLPATPGARTVEAAARFRAHVTEELAAA</sequence>